<feature type="transmembrane region" description="Helical" evidence="1">
    <location>
        <begin position="182"/>
        <end position="201"/>
    </location>
</feature>
<feature type="transmembrane region" description="Helical" evidence="1">
    <location>
        <begin position="60"/>
        <end position="78"/>
    </location>
</feature>
<keyword evidence="1" id="KW-0472">Membrane</keyword>
<accession>A0A1I0PEM5</accession>
<dbReference type="STRING" id="364200.SAMN04488515_1188"/>
<evidence type="ECO:0000259" key="2">
    <source>
        <dbReference type="Pfam" id="PF14219"/>
    </source>
</evidence>
<evidence type="ECO:0000256" key="1">
    <source>
        <dbReference type="SAM" id="Phobius"/>
    </source>
</evidence>
<keyword evidence="1" id="KW-0812">Transmembrane</keyword>
<feature type="domain" description="DUF4328" evidence="2">
    <location>
        <begin position="48"/>
        <end position="205"/>
    </location>
</feature>
<evidence type="ECO:0000313" key="3">
    <source>
        <dbReference type="EMBL" id="SEW12784.1"/>
    </source>
</evidence>
<dbReference type="OrthoDB" id="4174975at2"/>
<keyword evidence="1" id="KW-1133">Transmembrane helix</keyword>
<name>A0A1I0PEM5_9RHOB</name>
<feature type="transmembrane region" description="Helical" evidence="1">
    <location>
        <begin position="20"/>
        <end position="40"/>
    </location>
</feature>
<reference evidence="3 4" key="1">
    <citation type="submission" date="2016-10" db="EMBL/GenBank/DDBJ databases">
        <authorList>
            <person name="de Groot N.N."/>
        </authorList>
    </citation>
    <scope>NUCLEOTIDE SEQUENCE [LARGE SCALE GENOMIC DNA]</scope>
    <source>
        <strain evidence="3 4">DSM 17925</strain>
    </source>
</reference>
<keyword evidence="4" id="KW-1185">Reference proteome</keyword>
<dbReference type="Pfam" id="PF14219">
    <property type="entry name" value="DUF4328"/>
    <property type="match status" value="1"/>
</dbReference>
<gene>
    <name evidence="3" type="ORF">SAMN04488515_1188</name>
</gene>
<feature type="transmembrane region" description="Helical" evidence="1">
    <location>
        <begin position="143"/>
        <end position="162"/>
    </location>
</feature>
<proteinExistence type="predicted"/>
<evidence type="ECO:0000313" key="4">
    <source>
        <dbReference type="Proteomes" id="UP000199167"/>
    </source>
</evidence>
<dbReference type="Proteomes" id="UP000199167">
    <property type="component" value="Unassembled WGS sequence"/>
</dbReference>
<dbReference type="AlphaFoldDB" id="A0A1I0PEM5"/>
<dbReference type="InterPro" id="IPR025565">
    <property type="entry name" value="DUF4328"/>
</dbReference>
<dbReference type="EMBL" id="FOIZ01000001">
    <property type="protein sequence ID" value="SEW12784.1"/>
    <property type="molecule type" value="Genomic_DNA"/>
</dbReference>
<organism evidence="3 4">
    <name type="scientific">Cognatiyoonia koreensis</name>
    <dbReference type="NCBI Taxonomy" id="364200"/>
    <lineage>
        <taxon>Bacteria</taxon>
        <taxon>Pseudomonadati</taxon>
        <taxon>Pseudomonadota</taxon>
        <taxon>Alphaproteobacteria</taxon>
        <taxon>Rhodobacterales</taxon>
        <taxon>Paracoccaceae</taxon>
        <taxon>Cognatiyoonia</taxon>
    </lineage>
</organism>
<sequence length="216" mass="24018">MMMQMRDLNPIGRAAKISTVIYGVVNVIYAAVLLWYNSVYRTYLNDPNADQTALLRADDVLLGLGIFFLIAFIGCFSVNGRWIYLASKNAAIASPAPDRVSPGWAVGWYFVPIMNLFKPFTAMKEIWEGSVGLNRTPGSSIPGWLTVWWLLWIVLNIADSAASNIGTDPFSTPEDYINGNRLTAVIALLWLIPIYLFWRIIDEVTAAQTSASDVFA</sequence>
<protein>
    <recommendedName>
        <fullName evidence="2">DUF4328 domain-containing protein</fullName>
    </recommendedName>
</protein>